<evidence type="ECO:0000313" key="2">
    <source>
        <dbReference type="Proteomes" id="UP000256301"/>
    </source>
</evidence>
<dbReference type="Proteomes" id="UP000256301">
    <property type="component" value="Unassembled WGS sequence"/>
</dbReference>
<dbReference type="EMBL" id="QQWE01000001">
    <property type="protein sequence ID" value="REJ60174.1"/>
    <property type="molecule type" value="Genomic_DNA"/>
</dbReference>
<accession>A0A3E0MK51</accession>
<reference evidence="1 2" key="1">
    <citation type="submission" date="2017-08" db="EMBL/GenBank/DDBJ databases">
        <title>Functional genomic and metabolic studies of the symbiotic interactions of six Microcystis-dominated communities.</title>
        <authorList>
            <person name="Li Q."/>
            <person name="Lin F."/>
        </authorList>
    </citation>
    <scope>NUCLEOTIDE SEQUENCE [LARGE SCALE GENOMIC DNA]</scope>
    <source>
        <strain evidence="1">DA14</strain>
    </source>
</reference>
<proteinExistence type="predicted"/>
<comment type="caution">
    <text evidence="1">The sequence shown here is derived from an EMBL/GenBank/DDBJ whole genome shotgun (WGS) entry which is preliminary data.</text>
</comment>
<dbReference type="AlphaFoldDB" id="A0A3E0MK51"/>
<organism evidence="1 2">
    <name type="scientific">Microcystis aeruginosa DA14</name>
    <dbReference type="NCBI Taxonomy" id="1987506"/>
    <lineage>
        <taxon>Bacteria</taxon>
        <taxon>Bacillati</taxon>
        <taxon>Cyanobacteriota</taxon>
        <taxon>Cyanophyceae</taxon>
        <taxon>Oscillatoriophycideae</taxon>
        <taxon>Chroococcales</taxon>
        <taxon>Microcystaceae</taxon>
        <taxon>Microcystis</taxon>
    </lineage>
</organism>
<name>A0A3E0MK51_MICAE</name>
<evidence type="ECO:0000313" key="1">
    <source>
        <dbReference type="EMBL" id="REJ60174.1"/>
    </source>
</evidence>
<sequence>MIGKFYQLSVNSNQLSVGRWGDGEMGEISTKTLKHQNPKTPKPNPQTLTPFFLFPFHFSLNKLC</sequence>
<gene>
    <name evidence="1" type="ORF">DWQ56_02725</name>
</gene>
<protein>
    <submittedName>
        <fullName evidence="1">Uncharacterized protein</fullName>
    </submittedName>
</protein>